<protein>
    <recommendedName>
        <fullName evidence="2">PE domain-containing protein</fullName>
    </recommendedName>
</protein>
<feature type="region of interest" description="Disordered" evidence="1">
    <location>
        <begin position="170"/>
        <end position="218"/>
    </location>
</feature>
<name>A0A0I9TS16_9MYCO</name>
<keyword evidence="4" id="KW-1185">Reference proteome</keyword>
<proteinExistence type="predicted"/>
<dbReference type="EMBL" id="LDPR01000007">
    <property type="protein sequence ID" value="KLO36811.1"/>
    <property type="molecule type" value="Genomic_DNA"/>
</dbReference>
<dbReference type="AlphaFoldDB" id="A0A0I9TS16"/>
<reference evidence="3 4" key="1">
    <citation type="submission" date="2015-05" db="EMBL/GenBank/DDBJ databases">
        <title>Genome sequence of Mycobacterium haemophilum.</title>
        <authorList>
            <person name="Greninger A.L."/>
            <person name="Cunningham G."/>
            <person name="Miller S."/>
        </authorList>
    </citation>
    <scope>NUCLEOTIDE SEQUENCE [LARGE SCALE GENOMIC DNA]</scope>
    <source>
        <strain evidence="4">UC1</strain>
    </source>
</reference>
<dbReference type="Proteomes" id="UP000036334">
    <property type="component" value="Unassembled WGS sequence"/>
</dbReference>
<dbReference type="InterPro" id="IPR000084">
    <property type="entry name" value="PE-PGRS_N"/>
</dbReference>
<dbReference type="Gene3D" id="1.10.287.850">
    <property type="entry name" value="HP0062-like domain"/>
    <property type="match status" value="1"/>
</dbReference>
<dbReference type="STRING" id="1202450.B586_11230"/>
<dbReference type="RefSeq" id="WP_047314091.1">
    <property type="nucleotide sequence ID" value="NZ_LDPQ01000004.1"/>
</dbReference>
<accession>A0A0I9TS16</accession>
<sequence length="218" mass="21597">MESMSHDPAAGDIGSQLVDIAGQGLASGASALPSLTSLIPAGSEEVSMQAALAFMQDATQMLASNSSAQQELMQTGTALMNISRTYSQVDDTAADTLGFGTATRAVSDELVGGSGVSTGAGVMRAEALGAARAPLMSQLVDNPVVGGTTGTTAPAAANAASSALGTGTAPLSSMGQGAQAGASSKPGLVSAVAHDQDDYDDGEEPEDEDEEAGYWHTV</sequence>
<comment type="caution">
    <text evidence="3">The sequence shown here is derived from an EMBL/GenBank/DDBJ whole genome shotgun (WGS) entry which is preliminary data.</text>
</comment>
<evidence type="ECO:0000259" key="2">
    <source>
        <dbReference type="Pfam" id="PF00934"/>
    </source>
</evidence>
<dbReference type="Pfam" id="PF00934">
    <property type="entry name" value="PE"/>
    <property type="match status" value="1"/>
</dbReference>
<evidence type="ECO:0000313" key="4">
    <source>
        <dbReference type="Proteomes" id="UP000036334"/>
    </source>
</evidence>
<evidence type="ECO:0000256" key="1">
    <source>
        <dbReference type="SAM" id="MobiDB-lite"/>
    </source>
</evidence>
<dbReference type="PATRIC" id="fig|29311.18.peg.3244"/>
<evidence type="ECO:0000313" key="3">
    <source>
        <dbReference type="EMBL" id="KLO36811.1"/>
    </source>
</evidence>
<organism evidence="3 4">
    <name type="scientific">Mycobacterium haemophilum</name>
    <dbReference type="NCBI Taxonomy" id="29311"/>
    <lineage>
        <taxon>Bacteria</taxon>
        <taxon>Bacillati</taxon>
        <taxon>Actinomycetota</taxon>
        <taxon>Actinomycetes</taxon>
        <taxon>Mycobacteriales</taxon>
        <taxon>Mycobacteriaceae</taxon>
        <taxon>Mycobacterium</taxon>
    </lineage>
</organism>
<feature type="domain" description="PE" evidence="2">
    <location>
        <begin position="19"/>
        <end position="92"/>
    </location>
</feature>
<feature type="compositionally biased region" description="Acidic residues" evidence="1">
    <location>
        <begin position="197"/>
        <end position="212"/>
    </location>
</feature>
<dbReference type="OrthoDB" id="4753420at2"/>
<gene>
    <name evidence="3" type="ORF">ABH38_10360</name>
</gene>